<evidence type="ECO:0000256" key="5">
    <source>
        <dbReference type="SAM" id="Coils"/>
    </source>
</evidence>
<name>Q8DM07_THEVB</name>
<dbReference type="RefSeq" id="WP_011056174.1">
    <property type="nucleotide sequence ID" value="NC_004113.1"/>
</dbReference>
<dbReference type="InterPro" id="IPR012899">
    <property type="entry name" value="LTXXQ"/>
</dbReference>
<evidence type="ECO:0000313" key="8">
    <source>
        <dbReference type="Proteomes" id="UP000000440"/>
    </source>
</evidence>
<comment type="similarity">
    <text evidence="2">Belongs to the CpxP/Spy family.</text>
</comment>
<keyword evidence="8" id="KW-1185">Reference proteome</keyword>
<dbReference type="EMBL" id="BA000039">
    <property type="protein sequence ID" value="BAC07871.1"/>
    <property type="molecule type" value="Genomic_DNA"/>
</dbReference>
<dbReference type="GO" id="GO:0051082">
    <property type="term" value="F:unfolded protein binding"/>
    <property type="evidence" value="ECO:0007669"/>
    <property type="project" value="TreeGrafter"/>
</dbReference>
<dbReference type="CDD" id="cd09916">
    <property type="entry name" value="CpxP_like"/>
    <property type="match status" value="1"/>
</dbReference>
<evidence type="ECO:0000256" key="3">
    <source>
        <dbReference type="ARBA" id="ARBA00022729"/>
    </source>
</evidence>
<dbReference type="AlphaFoldDB" id="Q8DM07"/>
<feature type="coiled-coil region" evidence="5">
    <location>
        <begin position="49"/>
        <end position="110"/>
    </location>
</feature>
<dbReference type="PANTHER" id="PTHR38102:SF1">
    <property type="entry name" value="PERIPLASMIC CHAPERONE SPY"/>
    <property type="match status" value="1"/>
</dbReference>
<keyword evidence="3 6" id="KW-0732">Signal</keyword>
<dbReference type="Proteomes" id="UP000000440">
    <property type="component" value="Chromosome"/>
</dbReference>
<accession>Q8DM07</accession>
<comment type="subcellular location">
    <subcellularLocation>
        <location evidence="1">Periplasm</location>
    </subcellularLocation>
</comment>
<protein>
    <submittedName>
        <fullName evidence="7">Tlr0319 protein</fullName>
    </submittedName>
</protein>
<evidence type="ECO:0000256" key="1">
    <source>
        <dbReference type="ARBA" id="ARBA00004418"/>
    </source>
</evidence>
<evidence type="ECO:0000256" key="4">
    <source>
        <dbReference type="ARBA" id="ARBA00022764"/>
    </source>
</evidence>
<organism evidence="7 8">
    <name type="scientific">Thermosynechococcus vestitus (strain NIES-2133 / IAM M-273 / BP-1)</name>
    <dbReference type="NCBI Taxonomy" id="197221"/>
    <lineage>
        <taxon>Bacteria</taxon>
        <taxon>Bacillati</taxon>
        <taxon>Cyanobacteriota</taxon>
        <taxon>Cyanophyceae</taxon>
        <taxon>Acaryochloridales</taxon>
        <taxon>Thermosynechococcaceae</taxon>
        <taxon>Thermosynechococcus</taxon>
    </lineage>
</organism>
<dbReference type="GO" id="GO:0030288">
    <property type="term" value="C:outer membrane-bounded periplasmic space"/>
    <property type="evidence" value="ECO:0007669"/>
    <property type="project" value="TreeGrafter"/>
</dbReference>
<reference evidence="7 8" key="1">
    <citation type="journal article" date="2002" name="DNA Res.">
        <title>Complete genome structure of the thermophilic cyanobacterium Thermosynechococcus elongatus BP-1.</title>
        <authorList>
            <person name="Nakamura Y."/>
            <person name="Kaneko T."/>
            <person name="Sato S."/>
            <person name="Ikeuchi M."/>
            <person name="Katoh H."/>
            <person name="Sasamoto S."/>
            <person name="Watanabe A."/>
            <person name="Iriguchi M."/>
            <person name="Kawashima K."/>
            <person name="Kimura T."/>
            <person name="Kishida Y."/>
            <person name="Kiyokawa C."/>
            <person name="Kohara M."/>
            <person name="Matsumoto M."/>
            <person name="Matsuno A."/>
            <person name="Nakazaki N."/>
            <person name="Shimpo S."/>
            <person name="Sugimoto M."/>
            <person name="Takeuchi C."/>
            <person name="Yamada M."/>
            <person name="Tabata S."/>
        </authorList>
    </citation>
    <scope>NUCLEOTIDE SEQUENCE [LARGE SCALE GENOMIC DNA]</scope>
    <source>
        <strain evidence="8">IAM M-273 / NIES-2133 / BP-1</strain>
    </source>
</reference>
<dbReference type="InterPro" id="IPR052211">
    <property type="entry name" value="Cpx_auxiliary_protein"/>
</dbReference>
<dbReference type="STRING" id="197221.gene:10746902"/>
<dbReference type="InterPro" id="IPR025961">
    <property type="entry name" value="Metal_resist"/>
</dbReference>
<dbReference type="eggNOG" id="COG3678">
    <property type="taxonomic scope" value="Bacteria"/>
</dbReference>
<evidence type="ECO:0000256" key="2">
    <source>
        <dbReference type="ARBA" id="ARBA00008441"/>
    </source>
</evidence>
<dbReference type="KEGG" id="tel:tlr0319"/>
<proteinExistence type="inferred from homology"/>
<evidence type="ECO:0000313" key="7">
    <source>
        <dbReference type="EMBL" id="BAC07871.1"/>
    </source>
</evidence>
<evidence type="ECO:0000256" key="6">
    <source>
        <dbReference type="SAM" id="SignalP"/>
    </source>
</evidence>
<dbReference type="Gene3D" id="1.20.120.1490">
    <property type="match status" value="1"/>
</dbReference>
<dbReference type="EnsemblBacteria" id="BAC07871">
    <property type="protein sequence ID" value="BAC07871"/>
    <property type="gene ID" value="BAC07871"/>
</dbReference>
<feature type="chain" id="PRO_5004304387" evidence="6">
    <location>
        <begin position="20"/>
        <end position="142"/>
    </location>
</feature>
<keyword evidence="4" id="KW-0574">Periplasm</keyword>
<dbReference type="SMR" id="Q8DM07"/>
<gene>
    <name evidence="7" type="ordered locus">tlr0319</name>
</gene>
<dbReference type="PANTHER" id="PTHR38102">
    <property type="entry name" value="PERIPLASMIC CHAPERONE SPY"/>
    <property type="match status" value="1"/>
</dbReference>
<keyword evidence="5" id="KW-0175">Coiled coil</keyword>
<sequence length="142" mass="16160">MLKQSLATLLLCSTLSPLAVVLPTLAGPGDGGMGWGAKVENLNLTPEQRQNLQAIRQRYQSQIEETRTQLRTAKDELRRLMASNASDEQIRAKHAQVQQLQQKLATLRFESMLATRKILTPEQRQALAERMQNRQGQRRLER</sequence>
<feature type="signal peptide" evidence="6">
    <location>
        <begin position="1"/>
        <end position="19"/>
    </location>
</feature>
<dbReference type="Pfam" id="PF13801">
    <property type="entry name" value="Metal_resist"/>
    <property type="match status" value="1"/>
</dbReference>